<dbReference type="Gene3D" id="3.30.530.20">
    <property type="match status" value="1"/>
</dbReference>
<dbReference type="PATRIC" id="fig|552518.3.peg.1603"/>
<keyword evidence="4" id="KW-1185">Reference proteome</keyword>
<dbReference type="InterPro" id="IPR010419">
    <property type="entry name" value="CO_DH_gsu"/>
</dbReference>
<protein>
    <recommendedName>
        <fullName evidence="5">Carbon monoxide dehydrogenase</fullName>
    </recommendedName>
</protein>
<dbReference type="OrthoDB" id="9787428at2"/>
<evidence type="ECO:0000313" key="3">
    <source>
        <dbReference type="EMBL" id="KJV10931.1"/>
    </source>
</evidence>
<keyword evidence="2" id="KW-0472">Membrane</keyword>
<dbReference type="SUPFAM" id="SSF55961">
    <property type="entry name" value="Bet v1-like"/>
    <property type="match status" value="1"/>
</dbReference>
<dbReference type="EMBL" id="LAJY01000026">
    <property type="protein sequence ID" value="KJV10931.1"/>
    <property type="molecule type" value="Genomic_DNA"/>
</dbReference>
<sequence length="226" mass="23491">MDLTGETIIAAPRDRVWRALNDPEILRQAIPGCETIDKLSDTELSAKVTAKIGPVKASFTGQVTLLDLDPPNGYRIQGEGKGGPAGFAKGGATVKLEDVPEGTKLSYVVDAQIGGKLAQIGSRLIDGAAKSLAAEFFQKFNTLVSAESAAALDAEDAAETAADSPEMLDDIPPPPAETASPATADEAKAMDEIVDVVDQETKALAPWLWISGLLLILAGLLVAVVA</sequence>
<name>A0A0F3IW61_9PROT</name>
<organism evidence="3 4">
    <name type="scientific">Elstera litoralis</name>
    <dbReference type="NCBI Taxonomy" id="552518"/>
    <lineage>
        <taxon>Bacteria</taxon>
        <taxon>Pseudomonadati</taxon>
        <taxon>Pseudomonadota</taxon>
        <taxon>Alphaproteobacteria</taxon>
        <taxon>Rhodospirillales</taxon>
        <taxon>Rhodospirillaceae</taxon>
        <taxon>Elstera</taxon>
    </lineage>
</organism>
<dbReference type="RefSeq" id="WP_045774328.1">
    <property type="nucleotide sequence ID" value="NZ_LAJY01000026.1"/>
</dbReference>
<feature type="transmembrane region" description="Helical" evidence="2">
    <location>
        <begin position="207"/>
        <end position="225"/>
    </location>
</feature>
<dbReference type="PANTHER" id="PTHR38588:SF1">
    <property type="entry name" value="BLL0334 PROTEIN"/>
    <property type="match status" value="1"/>
</dbReference>
<reference evidence="3 4" key="1">
    <citation type="submission" date="2015-03" db="EMBL/GenBank/DDBJ databases">
        <title>Draft genome sequence of Elstera litoralis.</title>
        <authorList>
            <person name="Rahalkar M.C."/>
            <person name="Dhakephalkar P.K."/>
            <person name="Pore S.D."/>
            <person name="Arora P."/>
            <person name="Kapse N.G."/>
            <person name="Pandit P.S."/>
        </authorList>
    </citation>
    <scope>NUCLEOTIDE SEQUENCE [LARGE SCALE GENOMIC DNA]</scope>
    <source>
        <strain evidence="3 4">Dia-1</strain>
    </source>
</reference>
<dbReference type="InterPro" id="IPR023393">
    <property type="entry name" value="START-like_dom_sf"/>
</dbReference>
<keyword evidence="2" id="KW-1133">Transmembrane helix</keyword>
<comment type="caution">
    <text evidence="3">The sequence shown here is derived from an EMBL/GenBank/DDBJ whole genome shotgun (WGS) entry which is preliminary data.</text>
</comment>
<dbReference type="CDD" id="cd05018">
    <property type="entry name" value="CoxG"/>
    <property type="match status" value="1"/>
</dbReference>
<accession>A0A0F3IW61</accession>
<feature type="region of interest" description="Disordered" evidence="1">
    <location>
        <begin position="154"/>
        <end position="185"/>
    </location>
</feature>
<evidence type="ECO:0000256" key="2">
    <source>
        <dbReference type="SAM" id="Phobius"/>
    </source>
</evidence>
<keyword evidence="2" id="KW-0812">Transmembrane</keyword>
<proteinExistence type="predicted"/>
<dbReference type="Proteomes" id="UP000033774">
    <property type="component" value="Unassembled WGS sequence"/>
</dbReference>
<gene>
    <name evidence="3" type="ORF">VZ95_01615</name>
</gene>
<dbReference type="PANTHER" id="PTHR38588">
    <property type="entry name" value="BLL0334 PROTEIN"/>
    <property type="match status" value="1"/>
</dbReference>
<evidence type="ECO:0000313" key="4">
    <source>
        <dbReference type="Proteomes" id="UP000033774"/>
    </source>
</evidence>
<dbReference type="AlphaFoldDB" id="A0A0F3IW61"/>
<dbReference type="Pfam" id="PF06240">
    <property type="entry name" value="COXG"/>
    <property type="match status" value="1"/>
</dbReference>
<evidence type="ECO:0000256" key="1">
    <source>
        <dbReference type="SAM" id="MobiDB-lite"/>
    </source>
</evidence>
<evidence type="ECO:0008006" key="5">
    <source>
        <dbReference type="Google" id="ProtNLM"/>
    </source>
</evidence>